<evidence type="ECO:0000256" key="6">
    <source>
        <dbReference type="ARBA" id="ARBA00023136"/>
    </source>
</evidence>
<comment type="subcellular location">
    <subcellularLocation>
        <location evidence="1 7">Cell membrane</location>
        <topology evidence="1 7">Multi-pass membrane protein</topology>
    </subcellularLocation>
</comment>
<protein>
    <submittedName>
        <fullName evidence="9">ABC transporter permease</fullName>
    </submittedName>
</protein>
<keyword evidence="3" id="KW-1003">Cell membrane</keyword>
<evidence type="ECO:0000256" key="3">
    <source>
        <dbReference type="ARBA" id="ARBA00022475"/>
    </source>
</evidence>
<dbReference type="AlphaFoldDB" id="A0A6B1D5P2"/>
<dbReference type="InterPro" id="IPR000515">
    <property type="entry name" value="MetI-like"/>
</dbReference>
<evidence type="ECO:0000256" key="7">
    <source>
        <dbReference type="RuleBase" id="RU363032"/>
    </source>
</evidence>
<sequence>MTRYVLGRFVGIIGVLFIVSIMIFLMIHSIPGGPFDAMPTTSEFRDIPEHIREKLMAKYGLDKPLYVQYFRYMWAALRGDFGISFRYGEPVTDFISRSWPATAQLGLSAMAIGIPIGIGLGILAALRPNTWLDYLTNVVVITTFVTPVFVVAIMSIIIFAVVLRWLPSGGWGEPKQWILPTFVYALGQIGGMARFTRSSMVDAMQAEFVRTARAKGLRERAVVMRHAFRSASLPLITLLGPMVVNLLLGSFFIEAIFRIPGIGGQITLALYNRDYPVIMALILLWTFAIAIAYLVTDLLYGVVDPRIRVGGTM</sequence>
<dbReference type="GO" id="GO:0055085">
    <property type="term" value="P:transmembrane transport"/>
    <property type="evidence" value="ECO:0007669"/>
    <property type="project" value="InterPro"/>
</dbReference>
<evidence type="ECO:0000256" key="1">
    <source>
        <dbReference type="ARBA" id="ARBA00004651"/>
    </source>
</evidence>
<comment type="similarity">
    <text evidence="7">Belongs to the binding-protein-dependent transport system permease family.</text>
</comment>
<dbReference type="PANTHER" id="PTHR43163">
    <property type="entry name" value="DIPEPTIDE TRANSPORT SYSTEM PERMEASE PROTEIN DPPB-RELATED"/>
    <property type="match status" value="1"/>
</dbReference>
<evidence type="ECO:0000259" key="8">
    <source>
        <dbReference type="PROSITE" id="PS50928"/>
    </source>
</evidence>
<accession>A0A6B1D5P2</accession>
<feature type="transmembrane region" description="Helical" evidence="7">
    <location>
        <begin position="138"/>
        <end position="165"/>
    </location>
</feature>
<feature type="domain" description="ABC transmembrane type-1" evidence="8">
    <location>
        <begin position="99"/>
        <end position="296"/>
    </location>
</feature>
<feature type="transmembrane region" description="Helical" evidence="7">
    <location>
        <begin position="177"/>
        <end position="195"/>
    </location>
</feature>
<feature type="transmembrane region" description="Helical" evidence="7">
    <location>
        <begin position="105"/>
        <end position="126"/>
    </location>
</feature>
<dbReference type="InterPro" id="IPR045621">
    <property type="entry name" value="BPD_transp_1_N"/>
</dbReference>
<organism evidence="9">
    <name type="scientific">Caldilineaceae bacterium SB0661_bin_32</name>
    <dbReference type="NCBI Taxonomy" id="2605255"/>
    <lineage>
        <taxon>Bacteria</taxon>
        <taxon>Bacillati</taxon>
        <taxon>Chloroflexota</taxon>
        <taxon>Caldilineae</taxon>
        <taxon>Caldilineales</taxon>
        <taxon>Caldilineaceae</taxon>
    </lineage>
</organism>
<evidence type="ECO:0000256" key="4">
    <source>
        <dbReference type="ARBA" id="ARBA00022692"/>
    </source>
</evidence>
<gene>
    <name evidence="9" type="ORF">F4X14_07520</name>
</gene>
<dbReference type="Gene3D" id="1.10.3720.10">
    <property type="entry name" value="MetI-like"/>
    <property type="match status" value="1"/>
</dbReference>
<keyword evidence="6 7" id="KW-0472">Membrane</keyword>
<dbReference type="CDD" id="cd06261">
    <property type="entry name" value="TM_PBP2"/>
    <property type="match status" value="1"/>
</dbReference>
<keyword evidence="2 7" id="KW-0813">Transport</keyword>
<evidence type="ECO:0000256" key="2">
    <source>
        <dbReference type="ARBA" id="ARBA00022448"/>
    </source>
</evidence>
<reference evidence="9" key="1">
    <citation type="submission" date="2019-09" db="EMBL/GenBank/DDBJ databases">
        <title>Characterisation of the sponge microbiome using genome-centric metagenomics.</title>
        <authorList>
            <person name="Engelberts J.P."/>
            <person name="Robbins S.J."/>
            <person name="De Goeij J.M."/>
            <person name="Aranda M."/>
            <person name="Bell S.C."/>
            <person name="Webster N.S."/>
        </authorList>
    </citation>
    <scope>NUCLEOTIDE SEQUENCE</scope>
    <source>
        <strain evidence="9">SB0661_bin_32</strain>
    </source>
</reference>
<dbReference type="PANTHER" id="PTHR43163:SF6">
    <property type="entry name" value="DIPEPTIDE TRANSPORT SYSTEM PERMEASE PROTEIN DPPB-RELATED"/>
    <property type="match status" value="1"/>
</dbReference>
<dbReference type="SUPFAM" id="SSF161098">
    <property type="entry name" value="MetI-like"/>
    <property type="match status" value="1"/>
</dbReference>
<dbReference type="EMBL" id="VXMH01000033">
    <property type="protein sequence ID" value="MYC94805.1"/>
    <property type="molecule type" value="Genomic_DNA"/>
</dbReference>
<name>A0A6B1D5P2_9CHLR</name>
<feature type="transmembrane region" description="Helical" evidence="7">
    <location>
        <begin position="9"/>
        <end position="30"/>
    </location>
</feature>
<proteinExistence type="inferred from homology"/>
<evidence type="ECO:0000256" key="5">
    <source>
        <dbReference type="ARBA" id="ARBA00022989"/>
    </source>
</evidence>
<dbReference type="Pfam" id="PF19300">
    <property type="entry name" value="BPD_transp_1_N"/>
    <property type="match status" value="1"/>
</dbReference>
<dbReference type="PROSITE" id="PS50928">
    <property type="entry name" value="ABC_TM1"/>
    <property type="match status" value="1"/>
</dbReference>
<feature type="transmembrane region" description="Helical" evidence="7">
    <location>
        <begin position="233"/>
        <end position="257"/>
    </location>
</feature>
<comment type="caution">
    <text evidence="9">The sequence shown here is derived from an EMBL/GenBank/DDBJ whole genome shotgun (WGS) entry which is preliminary data.</text>
</comment>
<keyword evidence="5 7" id="KW-1133">Transmembrane helix</keyword>
<feature type="transmembrane region" description="Helical" evidence="7">
    <location>
        <begin position="277"/>
        <end position="303"/>
    </location>
</feature>
<dbReference type="GO" id="GO:0005886">
    <property type="term" value="C:plasma membrane"/>
    <property type="evidence" value="ECO:0007669"/>
    <property type="project" value="UniProtKB-SubCell"/>
</dbReference>
<dbReference type="InterPro" id="IPR035906">
    <property type="entry name" value="MetI-like_sf"/>
</dbReference>
<keyword evidence="4 7" id="KW-0812">Transmembrane</keyword>
<evidence type="ECO:0000313" key="9">
    <source>
        <dbReference type="EMBL" id="MYC94805.1"/>
    </source>
</evidence>
<dbReference type="Pfam" id="PF00528">
    <property type="entry name" value="BPD_transp_1"/>
    <property type="match status" value="1"/>
</dbReference>